<dbReference type="Proteomes" id="UP001516400">
    <property type="component" value="Unassembled WGS sequence"/>
</dbReference>
<reference evidence="1 2" key="1">
    <citation type="journal article" date="2021" name="BMC Biol.">
        <title>Horizontally acquired antibacterial genes associated with adaptive radiation of ladybird beetles.</title>
        <authorList>
            <person name="Li H.S."/>
            <person name="Tang X.F."/>
            <person name="Huang Y.H."/>
            <person name="Xu Z.Y."/>
            <person name="Chen M.L."/>
            <person name="Du X.Y."/>
            <person name="Qiu B.Y."/>
            <person name="Chen P.T."/>
            <person name="Zhang W."/>
            <person name="Slipinski A."/>
            <person name="Escalona H.E."/>
            <person name="Waterhouse R.M."/>
            <person name="Zwick A."/>
            <person name="Pang H."/>
        </authorList>
    </citation>
    <scope>NUCLEOTIDE SEQUENCE [LARGE SCALE GENOMIC DNA]</scope>
    <source>
        <strain evidence="1">SYSU2018</strain>
    </source>
</reference>
<organism evidence="1 2">
    <name type="scientific">Cryptolaemus montrouzieri</name>
    <dbReference type="NCBI Taxonomy" id="559131"/>
    <lineage>
        <taxon>Eukaryota</taxon>
        <taxon>Metazoa</taxon>
        <taxon>Ecdysozoa</taxon>
        <taxon>Arthropoda</taxon>
        <taxon>Hexapoda</taxon>
        <taxon>Insecta</taxon>
        <taxon>Pterygota</taxon>
        <taxon>Neoptera</taxon>
        <taxon>Endopterygota</taxon>
        <taxon>Coleoptera</taxon>
        <taxon>Polyphaga</taxon>
        <taxon>Cucujiformia</taxon>
        <taxon>Coccinelloidea</taxon>
        <taxon>Coccinellidae</taxon>
        <taxon>Scymninae</taxon>
        <taxon>Scymnini</taxon>
        <taxon>Cryptolaemus</taxon>
    </lineage>
</organism>
<comment type="caution">
    <text evidence="1">The sequence shown here is derived from an EMBL/GenBank/DDBJ whole genome shotgun (WGS) entry which is preliminary data.</text>
</comment>
<accession>A0ABD2MU10</accession>
<name>A0ABD2MU10_9CUCU</name>
<dbReference type="AlphaFoldDB" id="A0ABD2MU10"/>
<proteinExistence type="predicted"/>
<evidence type="ECO:0008006" key="3">
    <source>
        <dbReference type="Google" id="ProtNLM"/>
    </source>
</evidence>
<dbReference type="EMBL" id="JABFTP020000021">
    <property type="protein sequence ID" value="KAL3269740.1"/>
    <property type="molecule type" value="Genomic_DNA"/>
</dbReference>
<dbReference type="InterPro" id="IPR036691">
    <property type="entry name" value="Endo/exonu/phosph_ase_sf"/>
</dbReference>
<dbReference type="Gene3D" id="3.60.10.10">
    <property type="entry name" value="Endonuclease/exonuclease/phosphatase"/>
    <property type="match status" value="1"/>
</dbReference>
<evidence type="ECO:0000313" key="2">
    <source>
        <dbReference type="Proteomes" id="UP001516400"/>
    </source>
</evidence>
<keyword evidence="2" id="KW-1185">Reference proteome</keyword>
<protein>
    <recommendedName>
        <fullName evidence="3">Endonuclease/exonuclease/phosphatase domain-containing protein</fullName>
    </recommendedName>
</protein>
<evidence type="ECO:0000313" key="1">
    <source>
        <dbReference type="EMBL" id="KAL3269740.1"/>
    </source>
</evidence>
<feature type="non-terminal residue" evidence="1">
    <location>
        <position position="1"/>
    </location>
</feature>
<gene>
    <name evidence="1" type="ORF">HHI36_008800</name>
</gene>
<sequence>FEPSLGETVVVHEVYVSPNINIKTSNKALVLGDINAKSPRADERGDFIKELMARLRWCSTNNLQPTFERRNSKSHINVTLTSNTLLSKI</sequence>
<dbReference type="SUPFAM" id="SSF56219">
    <property type="entry name" value="DNase I-like"/>
    <property type="match status" value="1"/>
</dbReference>